<feature type="compositionally biased region" description="Basic and acidic residues" evidence="1">
    <location>
        <begin position="44"/>
        <end position="61"/>
    </location>
</feature>
<evidence type="ECO:0000313" key="2">
    <source>
        <dbReference type="EMBL" id="RWA04788.1"/>
    </source>
</evidence>
<proteinExistence type="predicted"/>
<dbReference type="EMBL" id="RYZI01000517">
    <property type="protein sequence ID" value="RWA04788.1"/>
    <property type="molecule type" value="Genomic_DNA"/>
</dbReference>
<keyword evidence="3" id="KW-1185">Reference proteome</keyword>
<accession>A0A439CRJ2</accession>
<dbReference type="Proteomes" id="UP000286045">
    <property type="component" value="Unassembled WGS sequence"/>
</dbReference>
<evidence type="ECO:0000313" key="3">
    <source>
        <dbReference type="Proteomes" id="UP000286045"/>
    </source>
</evidence>
<feature type="region of interest" description="Disordered" evidence="1">
    <location>
        <begin position="44"/>
        <end position="87"/>
    </location>
</feature>
<gene>
    <name evidence="2" type="ORF">EKO27_g10312</name>
</gene>
<comment type="caution">
    <text evidence="2">The sequence shown here is derived from an EMBL/GenBank/DDBJ whole genome shotgun (WGS) entry which is preliminary data.</text>
</comment>
<reference evidence="2 3" key="1">
    <citation type="submission" date="2018-12" db="EMBL/GenBank/DDBJ databases">
        <title>Draft genome sequence of Xylaria grammica IHI A82.</title>
        <authorList>
            <person name="Buettner E."/>
            <person name="Kellner H."/>
        </authorList>
    </citation>
    <scope>NUCLEOTIDE SEQUENCE [LARGE SCALE GENOMIC DNA]</scope>
    <source>
        <strain evidence="2 3">IHI A82</strain>
    </source>
</reference>
<protein>
    <submittedName>
        <fullName evidence="2">Uncharacterized protein</fullName>
    </submittedName>
</protein>
<dbReference type="AlphaFoldDB" id="A0A439CRJ2"/>
<organism evidence="2 3">
    <name type="scientific">Xylaria grammica</name>
    <dbReference type="NCBI Taxonomy" id="363999"/>
    <lineage>
        <taxon>Eukaryota</taxon>
        <taxon>Fungi</taxon>
        <taxon>Dikarya</taxon>
        <taxon>Ascomycota</taxon>
        <taxon>Pezizomycotina</taxon>
        <taxon>Sordariomycetes</taxon>
        <taxon>Xylariomycetidae</taxon>
        <taxon>Xylariales</taxon>
        <taxon>Xylariaceae</taxon>
        <taxon>Xylaria</taxon>
    </lineage>
</organism>
<name>A0A439CRJ2_9PEZI</name>
<evidence type="ECO:0000256" key="1">
    <source>
        <dbReference type="SAM" id="MobiDB-lite"/>
    </source>
</evidence>
<sequence length="87" mass="10573">MHKWHDEDKKEPAYVLGKGRRTFTEMRGLEDDLKPRERLFRPALDTDKMKERMDAYTEIRKTNKKMRKGKEGEPEEEEEERGRFQTT</sequence>